<reference evidence="1" key="1">
    <citation type="journal article" date="2015" name="Nature">
        <title>Complex archaea that bridge the gap between prokaryotes and eukaryotes.</title>
        <authorList>
            <person name="Spang A."/>
            <person name="Saw J.H."/>
            <person name="Jorgensen S.L."/>
            <person name="Zaremba-Niedzwiedzka K."/>
            <person name="Martijn J."/>
            <person name="Lind A.E."/>
            <person name="van Eijk R."/>
            <person name="Schleper C."/>
            <person name="Guy L."/>
            <person name="Ettema T.J."/>
        </authorList>
    </citation>
    <scope>NUCLEOTIDE SEQUENCE</scope>
</reference>
<dbReference type="EMBL" id="LAZR01067238">
    <property type="protein sequence ID" value="KKK51996.1"/>
    <property type="molecule type" value="Genomic_DNA"/>
</dbReference>
<proteinExistence type="predicted"/>
<gene>
    <name evidence="1" type="ORF">LCGC14_3109380</name>
</gene>
<name>A0A0F8YVF8_9ZZZZ</name>
<evidence type="ECO:0008006" key="2">
    <source>
        <dbReference type="Google" id="ProtNLM"/>
    </source>
</evidence>
<organism evidence="1">
    <name type="scientific">marine sediment metagenome</name>
    <dbReference type="NCBI Taxonomy" id="412755"/>
    <lineage>
        <taxon>unclassified sequences</taxon>
        <taxon>metagenomes</taxon>
        <taxon>ecological metagenomes</taxon>
    </lineage>
</organism>
<accession>A0A0F8YVF8</accession>
<dbReference type="AlphaFoldDB" id="A0A0F8YVF8"/>
<sequence length="166" mass="18431">MIKKVISGGQTGADIGALFAAHKTPGVKTGGWAPKGFRTEDGLLPTLGTKYKLKETKFSKYPLRTKLNVQQSDGTLWIGNTDSPGAKLTLGLCDETEYDRPVKRIRYTGGRYRSTRNLIPALVRWVERHNIKVLNVAGNRESTNPGITMFTEAIIWGLLRELSDQK</sequence>
<dbReference type="InterPro" id="IPR024755">
    <property type="entry name" value="cpYpsA"/>
</dbReference>
<comment type="caution">
    <text evidence="1">The sequence shown here is derived from an EMBL/GenBank/DDBJ whole genome shotgun (WGS) entry which is preliminary data.</text>
</comment>
<dbReference type="Pfam" id="PF12694">
    <property type="entry name" value="cpYpsA"/>
    <property type="match status" value="1"/>
</dbReference>
<evidence type="ECO:0000313" key="1">
    <source>
        <dbReference type="EMBL" id="KKK51996.1"/>
    </source>
</evidence>
<dbReference type="Gene3D" id="3.40.50.450">
    <property type="match status" value="1"/>
</dbReference>
<protein>
    <recommendedName>
        <fullName evidence="2">Molybdenum carrier</fullName>
    </recommendedName>
</protein>